<evidence type="ECO:0000313" key="10">
    <source>
        <dbReference type="Ensembl" id="ENSMZEP00005032595.1"/>
    </source>
</evidence>
<comment type="subunit">
    <text evidence="7">Heteropentamer. Part of the GPI-anchor transamidase complex, consisting of PIGK, PIGT, PIGS, PIGU and GAA1. Interacts with GPAA1. Interacts with PIGT; this interaction, via a disulfide link, stabilizes the expression of GAA1 and PIGK and links them to PIGS.</text>
</comment>
<keyword evidence="9" id="KW-0472">Membrane</keyword>
<evidence type="ECO:0000256" key="6">
    <source>
        <dbReference type="ARBA" id="ARBA00029842"/>
    </source>
</evidence>
<evidence type="ECO:0000256" key="1">
    <source>
        <dbReference type="ARBA" id="ARBA00004687"/>
    </source>
</evidence>
<dbReference type="PIRSF" id="PIRSF500138">
    <property type="entry name" value="GPI8"/>
    <property type="match status" value="1"/>
</dbReference>
<dbReference type="GO" id="GO:0006506">
    <property type="term" value="P:GPI anchor biosynthetic process"/>
    <property type="evidence" value="ECO:0007669"/>
    <property type="project" value="UniProtKB-UniPathway"/>
</dbReference>
<name>A0A3P9DD29_9CICH</name>
<accession>A0A3P9DD29</accession>
<proteinExistence type="inferred from homology"/>
<dbReference type="Ensembl" id="ENSMZET00005033653.1">
    <property type="protein sequence ID" value="ENSMZEP00005032595.1"/>
    <property type="gene ID" value="ENSMZEG00005024286.1"/>
</dbReference>
<evidence type="ECO:0000256" key="3">
    <source>
        <dbReference type="ARBA" id="ARBA00019393"/>
    </source>
</evidence>
<reference evidence="10" key="3">
    <citation type="submission" date="2025-09" db="UniProtKB">
        <authorList>
            <consortium name="Ensembl"/>
        </authorList>
    </citation>
    <scope>IDENTIFICATION</scope>
</reference>
<dbReference type="InterPro" id="IPR001096">
    <property type="entry name" value="Peptidase_C13"/>
</dbReference>
<evidence type="ECO:0000313" key="11">
    <source>
        <dbReference type="Proteomes" id="UP000265160"/>
    </source>
</evidence>
<protein>
    <recommendedName>
        <fullName evidence="3">GPI-anchor transamidase</fullName>
    </recommendedName>
    <alternativeName>
        <fullName evidence="6">Phosphatidylinositol-glycan biosynthesis class K protein</fullName>
    </alternativeName>
</protein>
<evidence type="ECO:0000256" key="5">
    <source>
        <dbReference type="ARBA" id="ARBA00022729"/>
    </source>
</evidence>
<dbReference type="GO" id="GO:0006508">
    <property type="term" value="P:proteolysis"/>
    <property type="evidence" value="ECO:0007669"/>
    <property type="project" value="InterPro"/>
</dbReference>
<evidence type="ECO:0000256" key="9">
    <source>
        <dbReference type="SAM" id="Phobius"/>
    </source>
</evidence>
<keyword evidence="4" id="KW-0337">GPI-anchor biosynthesis</keyword>
<dbReference type="GO" id="GO:0003923">
    <property type="term" value="F:GPI-anchor transamidase activity"/>
    <property type="evidence" value="ECO:0007669"/>
    <property type="project" value="InterPro"/>
</dbReference>
<sequence length="338" mass="38528">PIIIHLLSVISQNSAGQFFSSGHTNNWAVLVCTSRFWFNYRHVANTLSVYRSVKRLGIPDSHIVLMLADDMACNHRNPKPATVFSHKNMELNVYGDDVEVDYRGYEVTVENFLRVLTGRLPPSTPRSKRLLSDDRSNILIYLTGHGGNGFLKFQDSEEISNVELADYNELFIIDTCQGASMYERFYSPNIMALASSQVGEDSLSHQPDLAIGVHLMDRYTFYMLEFLEDIHPASKTNMNDLFKVCPKSQCVSTPGHRTDLSPWNAINLTDPSMLFAFLSNAQSVLFCVSKKRCTRTRQLPKPKQKDWHPPDGFILGLWTLILLVFFKTYGIKHLKHIF</sequence>
<dbReference type="InterPro" id="IPR028361">
    <property type="entry name" value="GPI_transamidase"/>
</dbReference>
<dbReference type="Proteomes" id="UP000265160">
    <property type="component" value="LG18"/>
</dbReference>
<dbReference type="GeneTree" id="ENSGT00940000156273"/>
<dbReference type="UniPathway" id="UPA00196"/>
<keyword evidence="11" id="KW-1185">Reference proteome</keyword>
<evidence type="ECO:0000256" key="8">
    <source>
        <dbReference type="PIRSR" id="PIRSR019663-1"/>
    </source>
</evidence>
<dbReference type="FunFam" id="3.40.50.1460:FF:000002">
    <property type="entry name" value="GPI-anchor transamidase"/>
    <property type="match status" value="1"/>
</dbReference>
<dbReference type="STRING" id="106582.ENSMZEP00005032595"/>
<dbReference type="AlphaFoldDB" id="A0A3P9DD29"/>
<feature type="active site" evidence="8">
    <location>
        <position position="145"/>
    </location>
</feature>
<feature type="active site" description="Nucleophile" evidence="8">
    <location>
        <position position="176"/>
    </location>
</feature>
<dbReference type="GO" id="GO:0016255">
    <property type="term" value="P:attachment of GPI anchor to protein"/>
    <property type="evidence" value="ECO:0007669"/>
    <property type="project" value="InterPro"/>
</dbReference>
<dbReference type="PANTHER" id="PTHR48067">
    <property type="entry name" value="GPI-ANCHOR TRANSAMIDASE"/>
    <property type="match status" value="1"/>
</dbReference>
<dbReference type="PANTHER" id="PTHR48067:SF1">
    <property type="entry name" value="GPI-ANCHOR TRANSAMIDASE"/>
    <property type="match status" value="1"/>
</dbReference>
<keyword evidence="9" id="KW-1133">Transmembrane helix</keyword>
<dbReference type="Gene3D" id="3.40.50.1460">
    <property type="match status" value="1"/>
</dbReference>
<feature type="transmembrane region" description="Helical" evidence="9">
    <location>
        <begin position="312"/>
        <end position="330"/>
    </location>
</feature>
<reference evidence="10 11" key="1">
    <citation type="journal article" date="2014" name="Nature">
        <title>The genomic substrate for adaptive radiation in African cichlid fish.</title>
        <authorList>
            <person name="Brawand D."/>
            <person name="Wagner C.E."/>
            <person name="Li Y.I."/>
            <person name="Malinsky M."/>
            <person name="Keller I."/>
            <person name="Fan S."/>
            <person name="Simakov O."/>
            <person name="Ng A.Y."/>
            <person name="Lim Z.W."/>
            <person name="Bezault E."/>
            <person name="Turner-Maier J."/>
            <person name="Johnson J."/>
            <person name="Alcazar R."/>
            <person name="Noh H.J."/>
            <person name="Russell P."/>
            <person name="Aken B."/>
            <person name="Alfoldi J."/>
            <person name="Amemiya C."/>
            <person name="Azzouzi N."/>
            <person name="Baroiller J.F."/>
            <person name="Barloy-Hubler F."/>
            <person name="Berlin A."/>
            <person name="Bloomquist R."/>
            <person name="Carleton K.L."/>
            <person name="Conte M.A."/>
            <person name="D'Cotta H."/>
            <person name="Eshel O."/>
            <person name="Gaffney L."/>
            <person name="Galibert F."/>
            <person name="Gante H.F."/>
            <person name="Gnerre S."/>
            <person name="Greuter L."/>
            <person name="Guyon R."/>
            <person name="Haddad N.S."/>
            <person name="Haerty W."/>
            <person name="Harris R.M."/>
            <person name="Hofmann H.A."/>
            <person name="Hourlier T."/>
            <person name="Hulata G."/>
            <person name="Jaffe D.B."/>
            <person name="Lara M."/>
            <person name="Lee A.P."/>
            <person name="MacCallum I."/>
            <person name="Mwaiko S."/>
            <person name="Nikaido M."/>
            <person name="Nishihara H."/>
            <person name="Ozouf-Costaz C."/>
            <person name="Penman D.J."/>
            <person name="Przybylski D."/>
            <person name="Rakotomanga M."/>
            <person name="Renn S.C.P."/>
            <person name="Ribeiro F.J."/>
            <person name="Ron M."/>
            <person name="Salzburger W."/>
            <person name="Sanchez-Pulido L."/>
            <person name="Santos M.E."/>
            <person name="Searle S."/>
            <person name="Sharpe T."/>
            <person name="Swofford R."/>
            <person name="Tan F.J."/>
            <person name="Williams L."/>
            <person name="Young S."/>
            <person name="Yin S."/>
            <person name="Okada N."/>
            <person name="Kocher T.D."/>
            <person name="Miska E.A."/>
            <person name="Lander E.S."/>
            <person name="Venkatesh B."/>
            <person name="Fernald R.D."/>
            <person name="Meyer A."/>
            <person name="Ponting C.P."/>
            <person name="Streelman J.T."/>
            <person name="Lindblad-Toh K."/>
            <person name="Seehausen O."/>
            <person name="Di Palma F."/>
        </authorList>
    </citation>
    <scope>NUCLEOTIDE SEQUENCE</scope>
</reference>
<comment type="pathway">
    <text evidence="1">Glycolipid biosynthesis; glycosylphosphatidylinositol-anchor biosynthesis.</text>
</comment>
<organism evidence="10 11">
    <name type="scientific">Maylandia zebra</name>
    <name type="common">zebra mbuna</name>
    <dbReference type="NCBI Taxonomy" id="106582"/>
    <lineage>
        <taxon>Eukaryota</taxon>
        <taxon>Metazoa</taxon>
        <taxon>Chordata</taxon>
        <taxon>Craniata</taxon>
        <taxon>Vertebrata</taxon>
        <taxon>Euteleostomi</taxon>
        <taxon>Actinopterygii</taxon>
        <taxon>Neopterygii</taxon>
        <taxon>Teleostei</taxon>
        <taxon>Neoteleostei</taxon>
        <taxon>Acanthomorphata</taxon>
        <taxon>Ovalentaria</taxon>
        <taxon>Cichlomorphae</taxon>
        <taxon>Cichliformes</taxon>
        <taxon>Cichlidae</taxon>
        <taxon>African cichlids</taxon>
        <taxon>Pseudocrenilabrinae</taxon>
        <taxon>Haplochromini</taxon>
        <taxon>Maylandia</taxon>
        <taxon>Maylandia zebra complex</taxon>
    </lineage>
</organism>
<dbReference type="GO" id="GO:0042765">
    <property type="term" value="C:GPI-anchor transamidase complex"/>
    <property type="evidence" value="ECO:0007669"/>
    <property type="project" value="InterPro"/>
</dbReference>
<dbReference type="PIRSF" id="PIRSF019663">
    <property type="entry name" value="Legumain"/>
    <property type="match status" value="1"/>
</dbReference>
<reference evidence="10" key="2">
    <citation type="submission" date="2025-08" db="UniProtKB">
        <authorList>
            <consortium name="Ensembl"/>
        </authorList>
    </citation>
    <scope>IDENTIFICATION</scope>
</reference>
<evidence type="ECO:0000256" key="4">
    <source>
        <dbReference type="ARBA" id="ARBA00022502"/>
    </source>
</evidence>
<dbReference type="Pfam" id="PF01650">
    <property type="entry name" value="Peptidase_C13"/>
    <property type="match status" value="1"/>
</dbReference>
<evidence type="ECO:0000256" key="2">
    <source>
        <dbReference type="ARBA" id="ARBA00009941"/>
    </source>
</evidence>
<keyword evidence="5" id="KW-0732">Signal</keyword>
<dbReference type="PRINTS" id="PR00776">
    <property type="entry name" value="HEMOGLOBNASE"/>
</dbReference>
<keyword evidence="9" id="KW-0812">Transmembrane</keyword>
<comment type="similarity">
    <text evidence="2">Belongs to the peptidase C13 family.</text>
</comment>
<evidence type="ECO:0000256" key="7">
    <source>
        <dbReference type="ARBA" id="ARBA00093482"/>
    </source>
</evidence>